<accession>A0ABP1NE26</accession>
<evidence type="ECO:0000313" key="6">
    <source>
        <dbReference type="Proteomes" id="UP001642520"/>
    </source>
</evidence>
<feature type="chain" id="PRO_5047202503" description="Peptidase S1 domain-containing protein" evidence="3">
    <location>
        <begin position="28"/>
        <end position="365"/>
    </location>
</feature>
<keyword evidence="2" id="KW-0645">Protease</keyword>
<dbReference type="SMART" id="SM00020">
    <property type="entry name" value="Tryp_SPc"/>
    <property type="match status" value="1"/>
</dbReference>
<dbReference type="InterPro" id="IPR001314">
    <property type="entry name" value="Peptidase_S1A"/>
</dbReference>
<keyword evidence="1" id="KW-1015">Disulfide bond</keyword>
<dbReference type="PROSITE" id="PS50240">
    <property type="entry name" value="TRYPSIN_DOM"/>
    <property type="match status" value="1"/>
</dbReference>
<dbReference type="CDD" id="cd00190">
    <property type="entry name" value="Tryp_SPc"/>
    <property type="match status" value="1"/>
</dbReference>
<dbReference type="InterPro" id="IPR051333">
    <property type="entry name" value="CLIP_Serine_Protease"/>
</dbReference>
<dbReference type="PROSITE" id="PS00134">
    <property type="entry name" value="TRYPSIN_HIS"/>
    <property type="match status" value="1"/>
</dbReference>
<dbReference type="PROSITE" id="PS00135">
    <property type="entry name" value="TRYPSIN_SER"/>
    <property type="match status" value="1"/>
</dbReference>
<keyword evidence="3" id="KW-0732">Signal</keyword>
<dbReference type="InterPro" id="IPR043504">
    <property type="entry name" value="Peptidase_S1_PA_chymotrypsin"/>
</dbReference>
<dbReference type="EMBL" id="CAXAJV020001288">
    <property type="protein sequence ID" value="CAL7938189.1"/>
    <property type="molecule type" value="Genomic_DNA"/>
</dbReference>
<reference evidence="5 6" key="1">
    <citation type="submission" date="2024-08" db="EMBL/GenBank/DDBJ databases">
        <authorList>
            <person name="Will J Nash"/>
            <person name="Angela Man"/>
            <person name="Seanna McTaggart"/>
            <person name="Kendall Baker"/>
            <person name="Tom Barker"/>
            <person name="Leah Catchpole"/>
            <person name="Alex Durrant"/>
            <person name="Karim Gharbi"/>
            <person name="Naomi Irish"/>
            <person name="Gemy Kaithakottil"/>
            <person name="Debby Ku"/>
            <person name="Aaliyah Providence"/>
            <person name="Felix Shaw"/>
            <person name="David Swarbreck"/>
            <person name="Chris Watkins"/>
            <person name="Ann M. McCartney"/>
            <person name="Giulio Formenti"/>
            <person name="Alice Mouton"/>
            <person name="Noel Vella"/>
            <person name="Bjorn M von Reumont"/>
            <person name="Adriana Vella"/>
            <person name="Wilfried Haerty"/>
        </authorList>
    </citation>
    <scope>NUCLEOTIDE SEQUENCE [LARGE SCALE GENOMIC DNA]</scope>
</reference>
<evidence type="ECO:0000259" key="4">
    <source>
        <dbReference type="PROSITE" id="PS50240"/>
    </source>
</evidence>
<dbReference type="InterPro" id="IPR001254">
    <property type="entry name" value="Trypsin_dom"/>
</dbReference>
<sequence length="365" mass="39863">MVLKWSPFLPVISVISILFLLNGSVFCDEEYEGIDCLADETPGFCTSIQKCPSVYTEILRGRLEHILCGYIEFGLTVCCTSPARPATTTQDPIIKYENERVNKASKKCSSYRNLPALPVIVGGELVIKDDGFTFMAAVGFNAENGGIVWQCGGSLISENFVLTAAHCTYNAGRGGASWVRLGTLNLEAANSEGQLTLRIIERIRHPSYKSLSKYHDIALLKLERKVEFNKFIRPCCLATILPYTQRTAIAIGWGQTGWGEDTSVDLLKVALNLVPKGDCNRTFAGRLKDDKLKDGIVEDWQICAGGLGKDTCPGDSGGPLILEGGIPYLIGITSVGSLCGTPLPAIYTRVSHYIPWIESIVWPDM</sequence>
<dbReference type="PRINTS" id="PR00722">
    <property type="entry name" value="CHYMOTRYPSIN"/>
</dbReference>
<proteinExistence type="predicted"/>
<evidence type="ECO:0000313" key="5">
    <source>
        <dbReference type="EMBL" id="CAL7938189.1"/>
    </source>
</evidence>
<evidence type="ECO:0000256" key="3">
    <source>
        <dbReference type="SAM" id="SignalP"/>
    </source>
</evidence>
<gene>
    <name evidence="5" type="ORF">XYLVIOL_LOCUS3142</name>
</gene>
<dbReference type="InterPro" id="IPR009003">
    <property type="entry name" value="Peptidase_S1_PA"/>
</dbReference>
<keyword evidence="2" id="KW-0720">Serine protease</keyword>
<keyword evidence="2" id="KW-0378">Hydrolase</keyword>
<name>A0ABP1NE26_XYLVO</name>
<comment type="caution">
    <text evidence="5">The sequence shown here is derived from an EMBL/GenBank/DDBJ whole genome shotgun (WGS) entry which is preliminary data.</text>
</comment>
<dbReference type="Gene3D" id="2.40.10.10">
    <property type="entry name" value="Trypsin-like serine proteases"/>
    <property type="match status" value="1"/>
</dbReference>
<evidence type="ECO:0000256" key="2">
    <source>
        <dbReference type="RuleBase" id="RU363034"/>
    </source>
</evidence>
<dbReference type="InterPro" id="IPR018114">
    <property type="entry name" value="TRYPSIN_HIS"/>
</dbReference>
<evidence type="ECO:0000256" key="1">
    <source>
        <dbReference type="ARBA" id="ARBA00023157"/>
    </source>
</evidence>
<dbReference type="Proteomes" id="UP001642520">
    <property type="component" value="Unassembled WGS sequence"/>
</dbReference>
<feature type="domain" description="Peptidase S1" evidence="4">
    <location>
        <begin position="120"/>
        <end position="362"/>
    </location>
</feature>
<dbReference type="PANTHER" id="PTHR24260:SF147">
    <property type="entry name" value="EG:BACR7A4.3 PROTEIN-RELATED"/>
    <property type="match status" value="1"/>
</dbReference>
<dbReference type="Pfam" id="PF00089">
    <property type="entry name" value="Trypsin"/>
    <property type="match status" value="1"/>
</dbReference>
<dbReference type="SUPFAM" id="SSF50494">
    <property type="entry name" value="Trypsin-like serine proteases"/>
    <property type="match status" value="1"/>
</dbReference>
<protein>
    <recommendedName>
        <fullName evidence="4">Peptidase S1 domain-containing protein</fullName>
    </recommendedName>
</protein>
<keyword evidence="6" id="KW-1185">Reference proteome</keyword>
<dbReference type="PANTHER" id="PTHR24260">
    <property type="match status" value="1"/>
</dbReference>
<feature type="signal peptide" evidence="3">
    <location>
        <begin position="1"/>
        <end position="27"/>
    </location>
</feature>
<dbReference type="InterPro" id="IPR033116">
    <property type="entry name" value="TRYPSIN_SER"/>
</dbReference>
<organism evidence="5 6">
    <name type="scientific">Xylocopa violacea</name>
    <name type="common">Violet carpenter bee</name>
    <name type="synonym">Apis violacea</name>
    <dbReference type="NCBI Taxonomy" id="135666"/>
    <lineage>
        <taxon>Eukaryota</taxon>
        <taxon>Metazoa</taxon>
        <taxon>Ecdysozoa</taxon>
        <taxon>Arthropoda</taxon>
        <taxon>Hexapoda</taxon>
        <taxon>Insecta</taxon>
        <taxon>Pterygota</taxon>
        <taxon>Neoptera</taxon>
        <taxon>Endopterygota</taxon>
        <taxon>Hymenoptera</taxon>
        <taxon>Apocrita</taxon>
        <taxon>Aculeata</taxon>
        <taxon>Apoidea</taxon>
        <taxon>Anthophila</taxon>
        <taxon>Apidae</taxon>
        <taxon>Xylocopa</taxon>
        <taxon>Xylocopa</taxon>
    </lineage>
</organism>